<dbReference type="InterPro" id="IPR014710">
    <property type="entry name" value="RmlC-like_jellyroll"/>
</dbReference>
<dbReference type="GO" id="GO:0005886">
    <property type="term" value="C:plasma membrane"/>
    <property type="evidence" value="ECO:0007669"/>
    <property type="project" value="TreeGrafter"/>
</dbReference>
<protein>
    <submittedName>
        <fullName evidence="8">Rap guanine nucleotide exchange factor 3 isoform X1</fullName>
    </submittedName>
</protein>
<dbReference type="PANTHER" id="PTHR23113:SF24">
    <property type="entry name" value="RAP GUANINE NUCLEOTIDE EXCHANGE FACTOR 3"/>
    <property type="match status" value="1"/>
</dbReference>
<dbReference type="InterPro" id="IPR000591">
    <property type="entry name" value="DEP_dom"/>
</dbReference>
<evidence type="ECO:0000259" key="5">
    <source>
        <dbReference type="PROSITE" id="PS50186"/>
    </source>
</evidence>
<dbReference type="GeneID" id="110071318"/>
<dbReference type="AlphaFoldDB" id="A0A6J0SHY1"/>
<feature type="domain" description="N-terminal Ras-GEF" evidence="6">
    <location>
        <begin position="405"/>
        <end position="539"/>
    </location>
</feature>
<dbReference type="InterPro" id="IPR018490">
    <property type="entry name" value="cNMP-bd_dom_sf"/>
</dbReference>
<dbReference type="GO" id="GO:0005085">
    <property type="term" value="F:guanyl-nucleotide exchange factor activity"/>
    <property type="evidence" value="ECO:0007669"/>
    <property type="project" value="UniProtKB-KW"/>
</dbReference>
<dbReference type="RefSeq" id="XP_020634675.2">
    <property type="nucleotide sequence ID" value="XM_020779016.2"/>
</dbReference>
<feature type="domain" description="Cyclic nucleotide-binding" evidence="4">
    <location>
        <begin position="265"/>
        <end position="366"/>
    </location>
</feature>
<feature type="domain" description="DEP" evidence="5">
    <location>
        <begin position="148"/>
        <end position="208"/>
    </location>
</feature>
<dbReference type="Gene3D" id="1.20.870.10">
    <property type="entry name" value="Son of sevenless (SoS) protein Chain: S domain 1"/>
    <property type="match status" value="1"/>
</dbReference>
<dbReference type="SMART" id="SM00049">
    <property type="entry name" value="DEP"/>
    <property type="match status" value="1"/>
</dbReference>
<dbReference type="InterPro" id="IPR036964">
    <property type="entry name" value="RASGEF_cat_dom_sf"/>
</dbReference>
<dbReference type="SUPFAM" id="SSF54236">
    <property type="entry name" value="Ubiquitin-like"/>
    <property type="match status" value="1"/>
</dbReference>
<feature type="domain" description="Ras-GEF" evidence="3">
    <location>
        <begin position="718"/>
        <end position="945"/>
    </location>
</feature>
<dbReference type="Gene3D" id="2.60.120.10">
    <property type="entry name" value="Jelly Rolls"/>
    <property type="match status" value="1"/>
</dbReference>
<accession>A0A6J0SHY1</accession>
<dbReference type="InterPro" id="IPR008937">
    <property type="entry name" value="Ras-like_GEF"/>
</dbReference>
<dbReference type="OrthoDB" id="21144at2759"/>
<evidence type="ECO:0000256" key="1">
    <source>
        <dbReference type="ARBA" id="ARBA00022658"/>
    </source>
</evidence>
<dbReference type="InterPro" id="IPR036388">
    <property type="entry name" value="WH-like_DNA-bd_sf"/>
</dbReference>
<dbReference type="SUPFAM" id="SSF48366">
    <property type="entry name" value="Ras GEF"/>
    <property type="match status" value="1"/>
</dbReference>
<dbReference type="SUPFAM" id="SSF51206">
    <property type="entry name" value="cAMP-binding domain-like"/>
    <property type="match status" value="1"/>
</dbReference>
<dbReference type="SUPFAM" id="SSF46785">
    <property type="entry name" value="Winged helix' DNA-binding domain"/>
    <property type="match status" value="1"/>
</dbReference>
<dbReference type="Pfam" id="PF00617">
    <property type="entry name" value="RasGEF"/>
    <property type="match status" value="1"/>
</dbReference>
<dbReference type="InterPro" id="IPR000651">
    <property type="entry name" value="Ras-like_Gua-exchang_fac_N"/>
</dbReference>
<gene>
    <name evidence="8" type="primary">RAPGEF3</name>
</gene>
<dbReference type="Gene3D" id="1.10.8.1240">
    <property type="match status" value="1"/>
</dbReference>
<reference evidence="8" key="2">
    <citation type="submission" date="2025-08" db="UniProtKB">
        <authorList>
            <consortium name="RefSeq"/>
        </authorList>
    </citation>
    <scope>IDENTIFICATION</scope>
</reference>
<evidence type="ECO:0000259" key="4">
    <source>
        <dbReference type="PROSITE" id="PS50042"/>
    </source>
</evidence>
<dbReference type="PROSITE" id="PS50186">
    <property type="entry name" value="DEP"/>
    <property type="match status" value="1"/>
</dbReference>
<keyword evidence="1 2" id="KW-0344">Guanine-nucleotide releasing factor</keyword>
<dbReference type="InterPro" id="IPR001895">
    <property type="entry name" value="RASGEF_cat_dom"/>
</dbReference>
<dbReference type="PROSITE" id="PS50042">
    <property type="entry name" value="CNMP_BINDING_3"/>
    <property type="match status" value="1"/>
</dbReference>
<dbReference type="CDD" id="cd00038">
    <property type="entry name" value="CAP_ED"/>
    <property type="match status" value="1"/>
</dbReference>
<dbReference type="SMART" id="SM00147">
    <property type="entry name" value="RasGEF"/>
    <property type="match status" value="1"/>
</dbReference>
<dbReference type="SMART" id="SM00100">
    <property type="entry name" value="cNMP"/>
    <property type="match status" value="1"/>
</dbReference>
<evidence type="ECO:0000313" key="8">
    <source>
        <dbReference type="RefSeq" id="XP_020634675.2"/>
    </source>
</evidence>
<dbReference type="KEGG" id="pvt:110071318"/>
<sequence>MYSPFLAERQPALLMESQPVLQVARGGQGRWHVELLLGDPSSLPQFSGGLQDPVPDRRLLEVIWKKMHLFRSCSYQIQLEGQVGSSAPRIQGIRWTPLPDSESVLVSDHSLKQASSNKIQKAGRLLGVHLIITYPDLIRDHKHHLRLYRQCCSGKELVDALLNAGLSVQTRSQALGLCQVLMDEGVLVHARQETYFQDREAQFFRFVALDPQTEDRDGEELLEALALLTQLGPMALLTTILRKPPGQRTEEELALIFEELLHIKAVAHLSSSVKRELAAVLLFESHAKAGTVLFSQGDKATSWYIIWKGSVNVVTHDKGLVATLHEGDDFGQLALVNDAPRAATIILREDHCHFLRVDKRDFNRILKDVEANTLRLKEHGKVVLVLEKNLQGSSSSHLPGTPGSSRYSVMAGTPEKILDYLLEVMRPDSTLHDPIDTFLGDFLLTHDLFMPTPQLCRTLLQHFHSEPSEGTEQDKAAYILGKRQKILWLVNQWVLLCGRLLQAEPSVMTFLQGLSEYATQDTRLAPVLREQMQDRRKNRVPAFHGRLRCSLEKQSEPKSILLLEADGSFIPSLDRLENGNSGGSPKLQARSVVDWFAIQEEPFLNSSYTIRAKDKIPYDIYRPDHSCLTTLLPVNATVQKILASLVESHGWNKDWLLIKINSSGDKEVLPMEAFGVFTSLGVNERLFAVSVQELHILTPHPEQLGPTVGSSESLDFISSKDLASHLTEHDWSLFKSIHQVELIYYIFGPRKFPSATTANLERFLRRFNELQFWVTTEVCLCLDVVKRAQLLRKFIKIAAHLKDQKNLNSFFAVMFGLSHSAISRLSRTWEKLPHKTRKLYGTMERMLDPSWNHRVYRLAMAKLAPPMIPFMPLLLKDMTFIHEGNCTSMENLVNFEKLRMIAKAVRLVHRCRSHPNLPLSPLRSRPQHLLEEARAMRTSTCSEQSLSTRSPAATWVYLQHLRVIDNQKELLRLSRDLES</sequence>
<dbReference type="Gene3D" id="1.10.10.10">
    <property type="entry name" value="Winged helix-like DNA-binding domain superfamily/Winged helix DNA-binding domain"/>
    <property type="match status" value="1"/>
</dbReference>
<organism evidence="7 8">
    <name type="scientific">Pogona vitticeps</name>
    <name type="common">central bearded dragon</name>
    <dbReference type="NCBI Taxonomy" id="103695"/>
    <lineage>
        <taxon>Eukaryota</taxon>
        <taxon>Metazoa</taxon>
        <taxon>Chordata</taxon>
        <taxon>Craniata</taxon>
        <taxon>Vertebrata</taxon>
        <taxon>Euteleostomi</taxon>
        <taxon>Lepidosauria</taxon>
        <taxon>Squamata</taxon>
        <taxon>Bifurcata</taxon>
        <taxon>Unidentata</taxon>
        <taxon>Episquamata</taxon>
        <taxon>Toxicofera</taxon>
        <taxon>Iguania</taxon>
        <taxon>Acrodonta</taxon>
        <taxon>Agamidae</taxon>
        <taxon>Amphibolurinae</taxon>
        <taxon>Pogona</taxon>
    </lineage>
</organism>
<evidence type="ECO:0000256" key="2">
    <source>
        <dbReference type="PROSITE-ProRule" id="PRU00168"/>
    </source>
</evidence>
<evidence type="ECO:0000313" key="7">
    <source>
        <dbReference type="Proteomes" id="UP001652642"/>
    </source>
</evidence>
<dbReference type="Pfam" id="PF00618">
    <property type="entry name" value="RasGEF_N"/>
    <property type="match status" value="1"/>
</dbReference>
<dbReference type="InterPro" id="IPR029071">
    <property type="entry name" value="Ubiquitin-like_domsf"/>
</dbReference>
<dbReference type="PROSITE" id="PS50009">
    <property type="entry name" value="RASGEF_CAT"/>
    <property type="match status" value="1"/>
</dbReference>
<name>A0A6J0SHY1_9SAUR</name>
<dbReference type="InterPro" id="IPR000595">
    <property type="entry name" value="cNMP-bd_dom"/>
</dbReference>
<dbReference type="Pfam" id="PF00610">
    <property type="entry name" value="DEP"/>
    <property type="match status" value="1"/>
</dbReference>
<dbReference type="Gene3D" id="1.10.840.10">
    <property type="entry name" value="Ras guanine-nucleotide exchange factors catalytic domain"/>
    <property type="match status" value="1"/>
</dbReference>
<dbReference type="CDD" id="cd06224">
    <property type="entry name" value="REM"/>
    <property type="match status" value="1"/>
</dbReference>
<dbReference type="Pfam" id="PF00027">
    <property type="entry name" value="cNMP_binding"/>
    <property type="match status" value="1"/>
</dbReference>
<dbReference type="InterPro" id="IPR019804">
    <property type="entry name" value="Ras_G-nucl-exch_fac_CS"/>
</dbReference>
<proteinExistence type="predicted"/>
<dbReference type="CDD" id="cd00155">
    <property type="entry name" value="RasGEF"/>
    <property type="match status" value="1"/>
</dbReference>
<dbReference type="Gene3D" id="3.10.20.90">
    <property type="entry name" value="Phosphatidylinositol 3-kinase Catalytic Subunit, Chain A, domain 1"/>
    <property type="match status" value="1"/>
</dbReference>
<reference evidence="7" key="1">
    <citation type="submission" date="2025-05" db="UniProtKB">
        <authorList>
            <consortium name="RefSeq"/>
        </authorList>
    </citation>
    <scope>NUCLEOTIDE SEQUENCE [LARGE SCALE GENOMIC DNA]</scope>
</reference>
<dbReference type="PROSITE" id="PS50212">
    <property type="entry name" value="RASGEF_NTER"/>
    <property type="match status" value="1"/>
</dbReference>
<dbReference type="SMART" id="SM00229">
    <property type="entry name" value="RasGEFN"/>
    <property type="match status" value="1"/>
</dbReference>
<dbReference type="PANTHER" id="PTHR23113">
    <property type="entry name" value="GUANINE NUCLEOTIDE EXCHANGE FACTOR"/>
    <property type="match status" value="1"/>
</dbReference>
<dbReference type="PROSITE" id="PS00720">
    <property type="entry name" value="RASGEF"/>
    <property type="match status" value="1"/>
</dbReference>
<keyword evidence="7" id="KW-1185">Reference proteome</keyword>
<dbReference type="Proteomes" id="UP001652642">
    <property type="component" value="Chromosome 2"/>
</dbReference>
<dbReference type="InterPro" id="IPR036390">
    <property type="entry name" value="WH_DNA-bd_sf"/>
</dbReference>
<dbReference type="CTD" id="10411"/>
<evidence type="ECO:0000259" key="3">
    <source>
        <dbReference type="PROSITE" id="PS50009"/>
    </source>
</evidence>
<dbReference type="InParanoid" id="A0A6J0SHY1"/>
<dbReference type="GO" id="GO:0007265">
    <property type="term" value="P:Ras protein signal transduction"/>
    <property type="evidence" value="ECO:0007669"/>
    <property type="project" value="TreeGrafter"/>
</dbReference>
<evidence type="ECO:0000259" key="6">
    <source>
        <dbReference type="PROSITE" id="PS50212"/>
    </source>
</evidence>
<dbReference type="InterPro" id="IPR023578">
    <property type="entry name" value="Ras_GEF_dom_sf"/>
</dbReference>